<dbReference type="AlphaFoldDB" id="A0A6N6JHD9"/>
<gene>
    <name evidence="3" type="ORF">KIN_18730</name>
</gene>
<dbReference type="GO" id="GO:0008410">
    <property type="term" value="F:CoA-transferase activity"/>
    <property type="evidence" value="ECO:0007669"/>
    <property type="project" value="TreeGrafter"/>
</dbReference>
<dbReference type="PANTHER" id="PTHR48207:SF3">
    <property type="entry name" value="SUCCINATE--HYDROXYMETHYLGLUTARATE COA-TRANSFERASE"/>
    <property type="match status" value="1"/>
</dbReference>
<sequence>MEDDTPLTGLTVVSIEQAVAAPLCTARLADAGARVIKIERPQGETARHYDAVVHGASAYFVWLNRGKESAVLNLKDAADLELLRRMLAKADVLVQNLVPGAFGRLGLTPETVLALNPRLIMLSIVGYGQDTDYADMRAYDMLIQAESGLCAITGTDDTPSKTGASVADIATGMTAHAAILEALIQRGITGKGKSIEVSMFDCLADWMNVPLLHFEQAGLIWGRNGLQHASIYPYRSFKCADGDVMVAVQTADEWVRLCRDVLERPALAADDRFDTNPKRSKNRSILDPEMEPVFASLTQSEAIARLDRAGLAFGRVCGVPDLSAHPSLRRIEGVANGQVYSMAAPPLHPKSAPAPIPDIGEQTDKIRTEFS</sequence>
<proteinExistence type="predicted"/>
<dbReference type="PANTHER" id="PTHR48207">
    <property type="entry name" value="SUCCINATE--HYDROXYMETHYLGLUTARATE COA-TRANSFERASE"/>
    <property type="match status" value="1"/>
</dbReference>
<dbReference type="Gene3D" id="3.40.50.10540">
    <property type="entry name" value="Crotonobetainyl-coa:carnitine coa-transferase, domain 1"/>
    <property type="match status" value="1"/>
</dbReference>
<evidence type="ECO:0000256" key="2">
    <source>
        <dbReference type="SAM" id="MobiDB-lite"/>
    </source>
</evidence>
<dbReference type="InterPro" id="IPR023606">
    <property type="entry name" value="CoA-Trfase_III_dom_1_sf"/>
</dbReference>
<keyword evidence="4" id="KW-1185">Reference proteome</keyword>
<organism evidence="3 4">
    <name type="scientific">Litoreibacter roseus</name>
    <dbReference type="NCBI Taxonomy" id="2601869"/>
    <lineage>
        <taxon>Bacteria</taxon>
        <taxon>Pseudomonadati</taxon>
        <taxon>Pseudomonadota</taxon>
        <taxon>Alphaproteobacteria</taxon>
        <taxon>Rhodobacterales</taxon>
        <taxon>Roseobacteraceae</taxon>
        <taxon>Litoreibacter</taxon>
    </lineage>
</organism>
<dbReference type="Gene3D" id="3.30.1540.10">
    <property type="entry name" value="formyl-coa transferase, domain 3"/>
    <property type="match status" value="1"/>
</dbReference>
<dbReference type="InterPro" id="IPR044855">
    <property type="entry name" value="CoA-Trfase_III_dom3_sf"/>
</dbReference>
<name>A0A6N6JHD9_9RHOB</name>
<dbReference type="InterPro" id="IPR003673">
    <property type="entry name" value="CoA-Trfase_fam_III"/>
</dbReference>
<accession>A0A6N6JHD9</accession>
<feature type="region of interest" description="Disordered" evidence="2">
    <location>
        <begin position="348"/>
        <end position="371"/>
    </location>
</feature>
<dbReference type="RefSeq" id="WP_159806262.1">
    <property type="nucleotide sequence ID" value="NZ_BLJE01000002.1"/>
</dbReference>
<evidence type="ECO:0000313" key="4">
    <source>
        <dbReference type="Proteomes" id="UP000436822"/>
    </source>
</evidence>
<dbReference type="OrthoDB" id="7208981at2"/>
<dbReference type="Pfam" id="PF02515">
    <property type="entry name" value="CoA_transf_3"/>
    <property type="match status" value="1"/>
</dbReference>
<comment type="caution">
    <text evidence="3">The sequence shown here is derived from an EMBL/GenBank/DDBJ whole genome shotgun (WGS) entry which is preliminary data.</text>
</comment>
<reference evidence="3 4" key="1">
    <citation type="submission" date="2019-12" db="EMBL/GenBank/DDBJ databases">
        <title>Litoreibacter badius sp. nov., a novel bacteriochlorophyll a-containing bacterium in the genus Litoreibacter.</title>
        <authorList>
            <person name="Kanamuro M."/>
            <person name="Takabe Y."/>
            <person name="Mori K."/>
            <person name="Takaichi S."/>
            <person name="Hanada S."/>
        </authorList>
    </citation>
    <scope>NUCLEOTIDE SEQUENCE [LARGE SCALE GENOMIC DNA]</scope>
    <source>
        <strain evidence="3 4">K6</strain>
    </source>
</reference>
<dbReference type="Proteomes" id="UP000436822">
    <property type="component" value="Unassembled WGS sequence"/>
</dbReference>
<feature type="compositionally biased region" description="Basic and acidic residues" evidence="2">
    <location>
        <begin position="362"/>
        <end position="371"/>
    </location>
</feature>
<evidence type="ECO:0000313" key="3">
    <source>
        <dbReference type="EMBL" id="GFE64799.1"/>
    </source>
</evidence>
<dbReference type="EMBL" id="BLJE01000002">
    <property type="protein sequence ID" value="GFE64799.1"/>
    <property type="molecule type" value="Genomic_DNA"/>
</dbReference>
<keyword evidence="1 3" id="KW-0808">Transferase</keyword>
<dbReference type="InterPro" id="IPR050483">
    <property type="entry name" value="CoA-transferase_III_domain"/>
</dbReference>
<protein>
    <submittedName>
        <fullName evidence="3">CoA transferase</fullName>
    </submittedName>
</protein>
<evidence type="ECO:0000256" key="1">
    <source>
        <dbReference type="ARBA" id="ARBA00022679"/>
    </source>
</evidence>
<dbReference type="SUPFAM" id="SSF89796">
    <property type="entry name" value="CoA-transferase family III (CaiB/BaiF)"/>
    <property type="match status" value="1"/>
</dbReference>